<dbReference type="EMBL" id="JASJOT010000043">
    <property type="protein sequence ID" value="MDJ1498282.1"/>
    <property type="molecule type" value="Genomic_DNA"/>
</dbReference>
<dbReference type="RefSeq" id="WP_313988435.1">
    <property type="nucleotide sequence ID" value="NZ_JASJOS010000021.1"/>
</dbReference>
<gene>
    <name evidence="4" type="ORF">QNI16_34380</name>
    <name evidence="5" type="ORF">QNI19_35430</name>
</gene>
<comment type="caution">
    <text evidence="4">The sequence shown here is derived from an EMBL/GenBank/DDBJ whole genome shotgun (WGS) entry which is preliminary data.</text>
</comment>
<dbReference type="InterPro" id="IPR000525">
    <property type="entry name" value="Initiator_Rep_WH1"/>
</dbReference>
<dbReference type="AlphaFoldDB" id="A0AAE3UD83"/>
<evidence type="ECO:0000313" key="7">
    <source>
        <dbReference type="Proteomes" id="UP001241110"/>
    </source>
</evidence>
<dbReference type="Proteomes" id="UP001241110">
    <property type="component" value="Unassembled WGS sequence"/>
</dbReference>
<protein>
    <submittedName>
        <fullName evidence="4">Replication initiation protein</fullName>
    </submittedName>
</protein>
<evidence type="ECO:0000313" key="6">
    <source>
        <dbReference type="Proteomes" id="UP001228581"/>
    </source>
</evidence>
<accession>A0AAE3UD83</accession>
<evidence type="ECO:0000256" key="1">
    <source>
        <dbReference type="ARBA" id="ARBA00038283"/>
    </source>
</evidence>
<name>A0AAE3UD83_9BACT</name>
<evidence type="ECO:0000256" key="2">
    <source>
        <dbReference type="SAM" id="MobiDB-lite"/>
    </source>
</evidence>
<evidence type="ECO:0000313" key="5">
    <source>
        <dbReference type="EMBL" id="MDJ1498282.1"/>
    </source>
</evidence>
<dbReference type="InterPro" id="IPR036390">
    <property type="entry name" value="WH_DNA-bd_sf"/>
</dbReference>
<dbReference type="Pfam" id="PF01051">
    <property type="entry name" value="Rep3_N"/>
    <property type="match status" value="1"/>
</dbReference>
<evidence type="ECO:0000313" key="4">
    <source>
        <dbReference type="EMBL" id="MDJ1485629.1"/>
    </source>
</evidence>
<dbReference type="InterPro" id="IPR036388">
    <property type="entry name" value="WH-like_DNA-bd_sf"/>
</dbReference>
<evidence type="ECO:0000259" key="3">
    <source>
        <dbReference type="Pfam" id="PF01051"/>
    </source>
</evidence>
<keyword evidence="6" id="KW-1185">Reference proteome</keyword>
<proteinExistence type="inferred from homology"/>
<comment type="similarity">
    <text evidence="1">Belongs to the initiator RepB protein family.</text>
</comment>
<dbReference type="GO" id="GO:0006270">
    <property type="term" value="P:DNA replication initiation"/>
    <property type="evidence" value="ECO:0007669"/>
    <property type="project" value="InterPro"/>
</dbReference>
<feature type="domain" description="Initiator Rep protein WH1" evidence="3">
    <location>
        <begin position="15"/>
        <end position="159"/>
    </location>
</feature>
<dbReference type="Gene3D" id="1.10.10.10">
    <property type="entry name" value="Winged helix-like DNA-binding domain superfamily/Winged helix DNA-binding domain"/>
    <property type="match status" value="2"/>
</dbReference>
<dbReference type="Pfam" id="PF21205">
    <property type="entry name" value="Rep3_C"/>
    <property type="match status" value="1"/>
</dbReference>
<dbReference type="EMBL" id="JASJOS010000021">
    <property type="protein sequence ID" value="MDJ1485629.1"/>
    <property type="molecule type" value="Genomic_DNA"/>
</dbReference>
<sequence>MAQLSIFQEQKNPAVRMHNNIVWARFPYLEESEMKIFLLMFAHLPWNIEELPVCRIAVKDVIPYHSGERYPRIKQACRELKRKFDSVEINRLVNGKEGFRLISAISFIDYLDGNDFIEAKFSEEIKPYLIQMKGNFTTVELFELFSLKTSGAMRFYIMIKSCIDAGIHFRDTLDNIRGMFFGKEEKYEEYKVFKRDFLLRHQKALENTLSAFEFEEHKKGKTVVELTFKPLKKASDRYNLPTLLEKQLKSYNVNLATVVKLITANEVEEEYVAFVLKHTAAENSSKKSNKKLDGGYILNRLKDKSLYQAYLDSVNPSLPMAEEVEPATKKKNSRQASSPTPSATITYKEQEVLLMYQDAQKRRGYAHDLEQYMEEIFLSNGFIKVLDGKQFYLVKSN</sequence>
<feature type="region of interest" description="Disordered" evidence="2">
    <location>
        <begin position="322"/>
        <end position="342"/>
    </location>
</feature>
<reference evidence="4 6" key="1">
    <citation type="submission" date="2023-05" db="EMBL/GenBank/DDBJ databases">
        <authorList>
            <person name="Zhang X."/>
        </authorList>
    </citation>
    <scope>NUCLEOTIDE SEQUENCE</scope>
    <source>
        <strain evidence="5 6">DM2B3-1</strain>
        <strain evidence="4">YF14B1</strain>
    </source>
</reference>
<dbReference type="SUPFAM" id="SSF46785">
    <property type="entry name" value="Winged helix' DNA-binding domain"/>
    <property type="match status" value="2"/>
</dbReference>
<dbReference type="GO" id="GO:0003887">
    <property type="term" value="F:DNA-directed DNA polymerase activity"/>
    <property type="evidence" value="ECO:0007669"/>
    <property type="project" value="InterPro"/>
</dbReference>
<dbReference type="Proteomes" id="UP001228581">
    <property type="component" value="Unassembled WGS sequence"/>
</dbReference>
<organism evidence="4 7">
    <name type="scientific">Xanthocytophaga flava</name>
    <dbReference type="NCBI Taxonomy" id="3048013"/>
    <lineage>
        <taxon>Bacteria</taxon>
        <taxon>Pseudomonadati</taxon>
        <taxon>Bacteroidota</taxon>
        <taxon>Cytophagia</taxon>
        <taxon>Cytophagales</taxon>
        <taxon>Rhodocytophagaceae</taxon>
        <taxon>Xanthocytophaga</taxon>
    </lineage>
</organism>